<reference evidence="6" key="1">
    <citation type="journal article" date="2016" name="Gigascience">
        <title>De novo construction of an expanded transcriptome assembly for the western tarnished plant bug, Lygus hesperus.</title>
        <authorList>
            <person name="Tassone E.E."/>
            <person name="Geib S.M."/>
            <person name="Hall B."/>
            <person name="Fabrick J.A."/>
            <person name="Brent C.S."/>
            <person name="Hull J.J."/>
        </authorList>
    </citation>
    <scope>NUCLEOTIDE SEQUENCE</scope>
</reference>
<feature type="non-terminal residue" evidence="6">
    <location>
        <position position="1"/>
    </location>
</feature>
<dbReference type="Pfam" id="PF00675">
    <property type="entry name" value="Peptidase_M16"/>
    <property type="match status" value="1"/>
</dbReference>
<evidence type="ECO:0000259" key="4">
    <source>
        <dbReference type="Pfam" id="PF00675"/>
    </source>
</evidence>
<sequence length="462" mass="48609">ERPFSSFIHRSGLIAGTFCCEILFFVHEMATKSPLLRTIAKRGFAAQAQSAPSSQDIQLKTLSNRVVAAAVESPVKGLAKVAVAVRAGSRYETADNAGASHIIRSSCGLSTESVTGFAIMRNLQKLGSTLSATSDRETIVYTLESTVDQIQPSLKFLSAVINEQVFKPWELADNIPRIKYELGGIPPQAVLFDLIHQAAYRNGLGNSIFVKDYNIKKLGSETLQHFVASRFLSSKIAVVGLGLDITDVSHFGQCLGKDGNGSAAIASPYRGGDVRKDTPSNITHTMIASEASGLNKKDVFTWAVLRNALGSGSSVKWGAGVDPLSKAAAKSGGPTQISAVNIAHSDSGLFGILVSSESDNAKTAIVNALKAADVTDADVKRGKAQLKAQVLYAGESADGLLSDIANQAVLLGAARSPASLVADIEAVSTSSVQQALRSFVDSKNKSLASVGSVNKVPYLDEL</sequence>
<dbReference type="PANTHER" id="PTHR11851">
    <property type="entry name" value="METALLOPROTEASE"/>
    <property type="match status" value="1"/>
</dbReference>
<dbReference type="SUPFAM" id="SSF63411">
    <property type="entry name" value="LuxS/MPP-like metallohydrolase"/>
    <property type="match status" value="2"/>
</dbReference>
<accession>A0A146KTE8</accession>
<evidence type="ECO:0000259" key="5">
    <source>
        <dbReference type="Pfam" id="PF05193"/>
    </source>
</evidence>
<dbReference type="EMBL" id="GDHC01018846">
    <property type="protein sequence ID" value="JAP99782.1"/>
    <property type="molecule type" value="Transcribed_RNA"/>
</dbReference>
<dbReference type="Gene3D" id="3.30.830.10">
    <property type="entry name" value="Metalloenzyme, LuxS/M16 peptidase-like"/>
    <property type="match status" value="2"/>
</dbReference>
<evidence type="ECO:0000256" key="3">
    <source>
        <dbReference type="ARBA" id="ARBA00023128"/>
    </source>
</evidence>
<evidence type="ECO:0000256" key="2">
    <source>
        <dbReference type="ARBA" id="ARBA00022946"/>
    </source>
</evidence>
<dbReference type="FunFam" id="3.30.830.10:FF:000039">
    <property type="entry name" value="Ubiquinol-cytochrome c reductase core subunit 2"/>
    <property type="match status" value="1"/>
</dbReference>
<name>A0A146KTE8_LYGHE</name>
<dbReference type="InterPro" id="IPR050361">
    <property type="entry name" value="MPP/UQCRC_Complex"/>
</dbReference>
<feature type="domain" description="Peptidase M16 N-terminal" evidence="4">
    <location>
        <begin position="69"/>
        <end position="209"/>
    </location>
</feature>
<organism evidence="6">
    <name type="scientific">Lygus hesperus</name>
    <name type="common">Western plant bug</name>
    <dbReference type="NCBI Taxonomy" id="30085"/>
    <lineage>
        <taxon>Eukaryota</taxon>
        <taxon>Metazoa</taxon>
        <taxon>Ecdysozoa</taxon>
        <taxon>Arthropoda</taxon>
        <taxon>Hexapoda</taxon>
        <taxon>Insecta</taxon>
        <taxon>Pterygota</taxon>
        <taxon>Neoptera</taxon>
        <taxon>Paraneoptera</taxon>
        <taxon>Hemiptera</taxon>
        <taxon>Heteroptera</taxon>
        <taxon>Panheteroptera</taxon>
        <taxon>Cimicomorpha</taxon>
        <taxon>Miridae</taxon>
        <taxon>Mirini</taxon>
        <taxon>Lygus</taxon>
    </lineage>
</organism>
<dbReference type="GO" id="GO:0046872">
    <property type="term" value="F:metal ion binding"/>
    <property type="evidence" value="ECO:0007669"/>
    <property type="project" value="InterPro"/>
</dbReference>
<dbReference type="GO" id="GO:0005739">
    <property type="term" value="C:mitochondrion"/>
    <property type="evidence" value="ECO:0007669"/>
    <property type="project" value="UniProtKB-SubCell"/>
</dbReference>
<feature type="domain" description="Peptidase M16 C-terminal" evidence="5">
    <location>
        <begin position="221"/>
        <end position="386"/>
    </location>
</feature>
<dbReference type="AlphaFoldDB" id="A0A146KTE8"/>
<evidence type="ECO:0000256" key="1">
    <source>
        <dbReference type="ARBA" id="ARBA00004173"/>
    </source>
</evidence>
<evidence type="ECO:0000313" key="6">
    <source>
        <dbReference type="EMBL" id="JAP99782.1"/>
    </source>
</evidence>
<gene>
    <name evidence="6" type="primary">Uqcrc2_0</name>
    <name evidence="6" type="ORF">g.72109</name>
</gene>
<dbReference type="Pfam" id="PF05193">
    <property type="entry name" value="Peptidase_M16_C"/>
    <property type="match status" value="1"/>
</dbReference>
<protein>
    <submittedName>
        <fullName evidence="6">Cytochrome b-c1 complex subunit 2, mitochondrial</fullName>
    </submittedName>
</protein>
<dbReference type="InterPro" id="IPR011765">
    <property type="entry name" value="Pept_M16_N"/>
</dbReference>
<keyword evidence="2" id="KW-0809">Transit peptide</keyword>
<keyword evidence="3" id="KW-0496">Mitochondrion</keyword>
<dbReference type="PANTHER" id="PTHR11851:SF226">
    <property type="entry name" value="CYTOCHROME B-C1 COMPLEX SUBUNIT 2, MITOCHONDRIAL"/>
    <property type="match status" value="1"/>
</dbReference>
<proteinExistence type="predicted"/>
<dbReference type="InterPro" id="IPR011249">
    <property type="entry name" value="Metalloenz_LuxS/M16"/>
</dbReference>
<comment type="subcellular location">
    <subcellularLocation>
        <location evidence="1">Mitochondrion</location>
    </subcellularLocation>
</comment>
<dbReference type="FunFam" id="3.30.830.10:FF:000021">
    <property type="entry name" value="Cytochrome b-c1 complex subunit 2"/>
    <property type="match status" value="1"/>
</dbReference>
<dbReference type="InterPro" id="IPR007863">
    <property type="entry name" value="Peptidase_M16_C"/>
</dbReference>
<dbReference type="GO" id="GO:0016020">
    <property type="term" value="C:membrane"/>
    <property type="evidence" value="ECO:0007669"/>
    <property type="project" value="UniProtKB-ARBA"/>
</dbReference>